<dbReference type="Proteomes" id="UP000624041">
    <property type="component" value="Unassembled WGS sequence"/>
</dbReference>
<name>A0A917XUK2_9BACI</name>
<dbReference type="Gene3D" id="3.10.129.10">
    <property type="entry name" value="Hotdog Thioesterase"/>
    <property type="match status" value="1"/>
</dbReference>
<keyword evidence="4" id="KW-1185">Reference proteome</keyword>
<dbReference type="EMBL" id="BMOS01000004">
    <property type="protein sequence ID" value="GGN52857.1"/>
    <property type="molecule type" value="Genomic_DNA"/>
</dbReference>
<reference evidence="3" key="2">
    <citation type="submission" date="2020-09" db="EMBL/GenBank/DDBJ databases">
        <authorList>
            <person name="Sun Q."/>
            <person name="Ohkuma M."/>
        </authorList>
    </citation>
    <scope>NUCLEOTIDE SEQUENCE</scope>
    <source>
        <strain evidence="3">JCM 17251</strain>
    </source>
</reference>
<sequence length="133" mass="14786">MDTEKMLQDFEGSNFWQFIGLEMEKVEKGSVTLKLPVIPSFFNVKNSVHGGIYASILDTSMGFSARSLGFDEVTTLEMDVHFLKGVKEGTIYATGNVIHQNRSTVLVEAGLYDEEGDRLAHSTGTFRVVKFAK</sequence>
<reference evidence="3" key="1">
    <citation type="journal article" date="2014" name="Int. J. Syst. Evol. Microbiol.">
        <title>Complete genome sequence of Corynebacterium casei LMG S-19264T (=DSM 44701T), isolated from a smear-ripened cheese.</title>
        <authorList>
            <consortium name="US DOE Joint Genome Institute (JGI-PGF)"/>
            <person name="Walter F."/>
            <person name="Albersmeier A."/>
            <person name="Kalinowski J."/>
            <person name="Ruckert C."/>
        </authorList>
    </citation>
    <scope>NUCLEOTIDE SEQUENCE</scope>
    <source>
        <strain evidence="3">JCM 17251</strain>
    </source>
</reference>
<dbReference type="AlphaFoldDB" id="A0A917XUK2"/>
<dbReference type="NCBIfam" id="TIGR00369">
    <property type="entry name" value="unchar_dom_1"/>
    <property type="match status" value="1"/>
</dbReference>
<protein>
    <submittedName>
        <fullName evidence="3">Thioesterase</fullName>
    </submittedName>
</protein>
<feature type="domain" description="Thioesterase" evidence="2">
    <location>
        <begin position="47"/>
        <end position="118"/>
    </location>
</feature>
<dbReference type="InterPro" id="IPR003736">
    <property type="entry name" value="PAAI_dom"/>
</dbReference>
<dbReference type="InterPro" id="IPR006683">
    <property type="entry name" value="Thioestr_dom"/>
</dbReference>
<keyword evidence="1" id="KW-0378">Hydrolase</keyword>
<gene>
    <name evidence="3" type="ORF">GCM10007971_08910</name>
</gene>
<evidence type="ECO:0000259" key="2">
    <source>
        <dbReference type="Pfam" id="PF03061"/>
    </source>
</evidence>
<proteinExistence type="predicted"/>
<dbReference type="PANTHER" id="PTHR43240">
    <property type="entry name" value="1,4-DIHYDROXY-2-NAPHTHOYL-COA THIOESTERASE 1"/>
    <property type="match status" value="1"/>
</dbReference>
<dbReference type="GO" id="GO:0016289">
    <property type="term" value="F:acyl-CoA hydrolase activity"/>
    <property type="evidence" value="ECO:0007669"/>
    <property type="project" value="UniProtKB-ARBA"/>
</dbReference>
<organism evidence="3 4">
    <name type="scientific">Oceanobacillus indicireducens</name>
    <dbReference type="NCBI Taxonomy" id="1004261"/>
    <lineage>
        <taxon>Bacteria</taxon>
        <taxon>Bacillati</taxon>
        <taxon>Bacillota</taxon>
        <taxon>Bacilli</taxon>
        <taxon>Bacillales</taxon>
        <taxon>Bacillaceae</taxon>
        <taxon>Oceanobacillus</taxon>
    </lineage>
</organism>
<dbReference type="SUPFAM" id="SSF54637">
    <property type="entry name" value="Thioesterase/thiol ester dehydrase-isomerase"/>
    <property type="match status" value="1"/>
</dbReference>
<evidence type="ECO:0000256" key="1">
    <source>
        <dbReference type="ARBA" id="ARBA00022801"/>
    </source>
</evidence>
<evidence type="ECO:0000313" key="4">
    <source>
        <dbReference type="Proteomes" id="UP000624041"/>
    </source>
</evidence>
<dbReference type="RefSeq" id="WP_188856185.1">
    <property type="nucleotide sequence ID" value="NZ_BMOS01000004.1"/>
</dbReference>
<comment type="caution">
    <text evidence="3">The sequence shown here is derived from an EMBL/GenBank/DDBJ whole genome shotgun (WGS) entry which is preliminary data.</text>
</comment>
<dbReference type="Pfam" id="PF03061">
    <property type="entry name" value="4HBT"/>
    <property type="match status" value="1"/>
</dbReference>
<evidence type="ECO:0000313" key="3">
    <source>
        <dbReference type="EMBL" id="GGN52857.1"/>
    </source>
</evidence>
<dbReference type="CDD" id="cd03443">
    <property type="entry name" value="PaaI_thioesterase"/>
    <property type="match status" value="1"/>
</dbReference>
<dbReference type="InterPro" id="IPR029069">
    <property type="entry name" value="HotDog_dom_sf"/>
</dbReference>
<accession>A0A917XUK2</accession>